<dbReference type="InterPro" id="IPR007370">
    <property type="entry name" value="Glu_cys_ligase"/>
</dbReference>
<feature type="domain" description="Glutamate--cysteine ligase" evidence="10">
    <location>
        <begin position="9"/>
        <end position="254"/>
    </location>
</feature>
<evidence type="ECO:0000256" key="3">
    <source>
        <dbReference type="ARBA" id="ARBA00022598"/>
    </source>
</evidence>
<dbReference type="Proteomes" id="UP001596191">
    <property type="component" value="Unassembled WGS sequence"/>
</dbReference>
<dbReference type="PANTHER" id="PTHR38761:SF1">
    <property type="entry name" value="GLUTAMATE--CYSTEINE LIGASE"/>
    <property type="match status" value="1"/>
</dbReference>
<evidence type="ECO:0000256" key="2">
    <source>
        <dbReference type="ARBA" id="ARBA00012220"/>
    </source>
</evidence>
<dbReference type="Gene3D" id="3.30.590.20">
    <property type="match status" value="1"/>
</dbReference>
<evidence type="ECO:0000256" key="8">
    <source>
        <dbReference type="RuleBase" id="RU003544"/>
    </source>
</evidence>
<evidence type="ECO:0000256" key="4">
    <source>
        <dbReference type="ARBA" id="ARBA00022684"/>
    </source>
</evidence>
<dbReference type="RefSeq" id="WP_125638935.1">
    <property type="nucleotide sequence ID" value="NZ_JBHSSJ010000002.1"/>
</dbReference>
<comment type="similarity">
    <text evidence="8">Belongs to the glutamate--cysteine ligase type 1 family.</text>
</comment>
<evidence type="ECO:0000256" key="1">
    <source>
        <dbReference type="ARBA" id="ARBA00005006"/>
    </source>
</evidence>
<evidence type="ECO:0000313" key="11">
    <source>
        <dbReference type="EMBL" id="MFC6274242.1"/>
    </source>
</evidence>
<dbReference type="PANTHER" id="PTHR38761">
    <property type="entry name" value="GLUTAMATE--CYSTEINE LIGASE"/>
    <property type="match status" value="1"/>
</dbReference>
<evidence type="ECO:0000256" key="5">
    <source>
        <dbReference type="ARBA" id="ARBA00022741"/>
    </source>
</evidence>
<evidence type="ECO:0000256" key="6">
    <source>
        <dbReference type="ARBA" id="ARBA00022840"/>
    </source>
</evidence>
<keyword evidence="6" id="KW-0067">ATP-binding</keyword>
<dbReference type="SUPFAM" id="SSF55931">
    <property type="entry name" value="Glutamine synthetase/guanido kinase"/>
    <property type="match status" value="1"/>
</dbReference>
<keyword evidence="4 8" id="KW-0317">Glutathione biosynthesis</keyword>
<comment type="caution">
    <text evidence="11">The sequence shown here is derived from an EMBL/GenBank/DDBJ whole genome shotgun (WGS) entry which is preliminary data.</text>
</comment>
<dbReference type="Pfam" id="PF04262">
    <property type="entry name" value="Glu_cys_ligase"/>
    <property type="match status" value="1"/>
</dbReference>
<evidence type="ECO:0000313" key="12">
    <source>
        <dbReference type="Proteomes" id="UP001596191"/>
    </source>
</evidence>
<evidence type="ECO:0000256" key="7">
    <source>
        <dbReference type="ARBA" id="ARBA00048819"/>
    </source>
</evidence>
<sequence length="504" mass="57312">MLDNLLGIIHDEDLATQLFHSLMSFNVEERRVDRAGRLSREPHPEVLGAPALHPYFQTRYADMQVVVSTDSAATVAENLDDLATLQTVLYRSLDPADRIWPLSMPPRLSEDDRQQIMGDTHWSAEAAIKPYLMEKYGVTQGCLTAVHVNFRLPDPVIHRLYFHYTEEFHSLVAFKNALYFRLAQNYVRYQWLITYLFGASPIAEEGFFDTVPAPLRRPVRSILNSPYGRVNRAQERVTYASLASYLTHLQRNIDNGTFASTQEFYGPVRLRGQANERDFLMGGVRYLELRNFDNSPFAPDGVSQQGLRFLKIFLAYLLTKPLSNQGLTTTLTAAQERNQLVALEAPDRPTAFLAEGQALFLEMREMLDHLGNPVDGAVLDDLEQRLVRPELTPAAKLVAQMKDGSLMAFGADVANTWTLERRTTKPLLPRLTMLNDHTQRFVMAAIQAGVRFYEISDGSEGDLLMFTYDGITQILQDKEMRGRHPEQRLRELFPELPPLVVHQG</sequence>
<comment type="catalytic activity">
    <reaction evidence="7 9">
        <text>L-cysteine + L-glutamate + ATP = gamma-L-glutamyl-L-cysteine + ADP + phosphate + H(+)</text>
        <dbReference type="Rhea" id="RHEA:13285"/>
        <dbReference type="ChEBI" id="CHEBI:15378"/>
        <dbReference type="ChEBI" id="CHEBI:29985"/>
        <dbReference type="ChEBI" id="CHEBI:30616"/>
        <dbReference type="ChEBI" id="CHEBI:35235"/>
        <dbReference type="ChEBI" id="CHEBI:43474"/>
        <dbReference type="ChEBI" id="CHEBI:58173"/>
        <dbReference type="ChEBI" id="CHEBI:456216"/>
        <dbReference type="EC" id="6.3.2.2"/>
    </reaction>
</comment>
<dbReference type="InterPro" id="IPR006334">
    <property type="entry name" value="Glut_cys_ligase"/>
</dbReference>
<evidence type="ECO:0000259" key="10">
    <source>
        <dbReference type="Pfam" id="PF04262"/>
    </source>
</evidence>
<dbReference type="EMBL" id="JBHSSJ010000002">
    <property type="protein sequence ID" value="MFC6274242.1"/>
    <property type="molecule type" value="Genomic_DNA"/>
</dbReference>
<protein>
    <recommendedName>
        <fullName evidence="2 9">Glutamate--cysteine ligase</fullName>
        <ecNumber evidence="2 9">6.3.2.2</ecNumber>
    </recommendedName>
</protein>
<evidence type="ECO:0000256" key="9">
    <source>
        <dbReference type="RuleBase" id="RU004391"/>
    </source>
</evidence>
<keyword evidence="5" id="KW-0547">Nucleotide-binding</keyword>
<name>A0ABW1TL90_9LACO</name>
<accession>A0ABW1TL90</accession>
<proteinExistence type="inferred from homology"/>
<keyword evidence="12" id="KW-1185">Reference proteome</keyword>
<keyword evidence="3 8" id="KW-0436">Ligase</keyword>
<organism evidence="11 12">
    <name type="scientific">Levilactobacillus tangyuanensis</name>
    <dbReference type="NCBI Taxonomy" id="2486021"/>
    <lineage>
        <taxon>Bacteria</taxon>
        <taxon>Bacillati</taxon>
        <taxon>Bacillota</taxon>
        <taxon>Bacilli</taxon>
        <taxon>Lactobacillales</taxon>
        <taxon>Lactobacillaceae</taxon>
        <taxon>Levilactobacillus</taxon>
    </lineage>
</organism>
<reference evidence="12" key="1">
    <citation type="journal article" date="2019" name="Int. J. Syst. Evol. Microbiol.">
        <title>The Global Catalogue of Microorganisms (GCM) 10K type strain sequencing project: providing services to taxonomists for standard genome sequencing and annotation.</title>
        <authorList>
            <consortium name="The Broad Institute Genomics Platform"/>
            <consortium name="The Broad Institute Genome Sequencing Center for Infectious Disease"/>
            <person name="Wu L."/>
            <person name="Ma J."/>
        </authorList>
    </citation>
    <scope>NUCLEOTIDE SEQUENCE [LARGE SCALE GENOMIC DNA]</scope>
    <source>
        <strain evidence="12">CCM 8907</strain>
    </source>
</reference>
<gene>
    <name evidence="11" type="ORF">ACFQET_01760</name>
</gene>
<dbReference type="InterPro" id="IPR014746">
    <property type="entry name" value="Gln_synth/guanido_kin_cat_dom"/>
</dbReference>
<comment type="pathway">
    <text evidence="1 9">Sulfur metabolism; glutathione biosynthesis; glutathione from L-cysteine and L-glutamate: step 1/2.</text>
</comment>
<dbReference type="EC" id="6.3.2.2" evidence="2 9"/>